<accession>Q04E91</accession>
<keyword evidence="2" id="KW-1185">Reference proteome</keyword>
<dbReference type="EMBL" id="CP000411">
    <property type="protein sequence ID" value="ABJ57231.1"/>
    <property type="molecule type" value="Genomic_DNA"/>
</dbReference>
<dbReference type="HOGENOM" id="CLU_3409773_0_0_9"/>
<reference evidence="1 2" key="1">
    <citation type="journal article" date="2006" name="Proc. Natl. Acad. Sci. U.S.A.">
        <title>Comparative genomics of the lactic acid bacteria.</title>
        <authorList>
            <person name="Makarova K."/>
            <person name="Slesarev A."/>
            <person name="Wolf Y."/>
            <person name="Sorokin A."/>
            <person name="Mirkin B."/>
            <person name="Koonin E."/>
            <person name="Pavlov A."/>
            <person name="Pavlova N."/>
            <person name="Karamychev V."/>
            <person name="Polouchine N."/>
            <person name="Shakhova V."/>
            <person name="Grigoriev I."/>
            <person name="Lou Y."/>
            <person name="Rohksar D."/>
            <person name="Lucas S."/>
            <person name="Huang K."/>
            <person name="Goodstein D.M."/>
            <person name="Hawkins T."/>
            <person name="Plengvidhya V."/>
            <person name="Welker D."/>
            <person name="Hughes J."/>
            <person name="Goh Y."/>
            <person name="Benson A."/>
            <person name="Baldwin K."/>
            <person name="Lee J.H."/>
            <person name="Diaz-Muniz I."/>
            <person name="Dosti B."/>
            <person name="Smeianov V."/>
            <person name="Wechter W."/>
            <person name="Barabote R."/>
            <person name="Lorca G."/>
            <person name="Altermann E."/>
            <person name="Barrangou R."/>
            <person name="Ganesan B."/>
            <person name="Xie Y."/>
            <person name="Rawsthorne H."/>
            <person name="Tamir D."/>
            <person name="Parker C."/>
            <person name="Breidt F."/>
            <person name="Broadbent J."/>
            <person name="Hutkins R."/>
            <person name="O'Sullivan D."/>
            <person name="Steele J."/>
            <person name="Unlu G."/>
            <person name="Saier M."/>
            <person name="Klaenhammer T."/>
            <person name="Richardson P."/>
            <person name="Kozyavkin S."/>
            <person name="Weimer B."/>
            <person name="Mills D."/>
        </authorList>
    </citation>
    <scope>NUCLEOTIDE SEQUENCE [LARGE SCALE GENOMIC DNA]</scope>
    <source>
        <strain evidence="2">ATCC BAA-331 / PSU-1</strain>
    </source>
</reference>
<organism evidence="1 2">
    <name type="scientific">Oenococcus oeni (strain ATCC BAA-331 / PSU-1)</name>
    <dbReference type="NCBI Taxonomy" id="203123"/>
    <lineage>
        <taxon>Bacteria</taxon>
        <taxon>Bacillati</taxon>
        <taxon>Bacillota</taxon>
        <taxon>Bacilli</taxon>
        <taxon>Lactobacillales</taxon>
        <taxon>Lactobacillaceae</taxon>
        <taxon>Oenococcus</taxon>
    </lineage>
</organism>
<dbReference type="KEGG" id="ooe:OEOE_1365"/>
<dbReference type="Proteomes" id="UP000000774">
    <property type="component" value="Chromosome"/>
</dbReference>
<evidence type="ECO:0000313" key="1">
    <source>
        <dbReference type="EMBL" id="ABJ57231.1"/>
    </source>
</evidence>
<proteinExistence type="predicted"/>
<protein>
    <submittedName>
        <fullName evidence="1">Uncharacterized protein</fullName>
    </submittedName>
</protein>
<dbReference type="AlphaFoldDB" id="Q04E91"/>
<sequence>MSEYNSDLVKKTFFWIKKIRIKRNYTMPT</sequence>
<name>Q04E91_OENOB</name>
<gene>
    <name evidence="1" type="ordered locus">OEOE_1365</name>
</gene>
<evidence type="ECO:0000313" key="2">
    <source>
        <dbReference type="Proteomes" id="UP000000774"/>
    </source>
</evidence>